<dbReference type="InterPro" id="IPR028995">
    <property type="entry name" value="Glyco_hydro_57/38_cen_sf"/>
</dbReference>
<dbReference type="InterPro" id="IPR050843">
    <property type="entry name" value="Glycosyl_Hydrlase_38"/>
</dbReference>
<keyword evidence="8" id="KW-0325">Glycoprotein</keyword>
<dbReference type="InterPro" id="IPR013780">
    <property type="entry name" value="Glyco_hydro_b"/>
</dbReference>
<keyword evidence="6 10" id="KW-0862">Zinc</keyword>
<dbReference type="InterPro" id="IPR000602">
    <property type="entry name" value="Glyco_hydro_38_N"/>
</dbReference>
<dbReference type="SUPFAM" id="SSF88713">
    <property type="entry name" value="Glycoside hydrolase/deacetylase"/>
    <property type="match status" value="1"/>
</dbReference>
<dbReference type="FunFam" id="1.20.1270.50:FF:000003">
    <property type="entry name" value="Alpha-mannosidase"/>
    <property type="match status" value="1"/>
</dbReference>
<dbReference type="Pfam" id="PF17677">
    <property type="entry name" value="Glyco_hydro38C2"/>
    <property type="match status" value="1"/>
</dbReference>
<dbReference type="EMBL" id="OU900104">
    <property type="protein sequence ID" value="CAG9856048.1"/>
    <property type="molecule type" value="Genomic_DNA"/>
</dbReference>
<evidence type="ECO:0000256" key="7">
    <source>
        <dbReference type="ARBA" id="ARBA00023157"/>
    </source>
</evidence>
<dbReference type="Pfam" id="PF07748">
    <property type="entry name" value="Glyco_hydro_38C"/>
    <property type="match status" value="1"/>
</dbReference>
<dbReference type="SMART" id="SM00872">
    <property type="entry name" value="Alpha-mann_mid"/>
    <property type="match status" value="1"/>
</dbReference>
<comment type="catalytic activity">
    <reaction evidence="1">
        <text>Hydrolysis of terminal, non-reducing alpha-D-mannose residues in alpha-D-mannosides.</text>
        <dbReference type="EC" id="3.2.1.24"/>
    </reaction>
</comment>
<dbReference type="Pfam" id="PF09261">
    <property type="entry name" value="Alpha-mann_mid"/>
    <property type="match status" value="1"/>
</dbReference>
<proteinExistence type="inferred from homology"/>
<evidence type="ECO:0000256" key="1">
    <source>
        <dbReference type="ARBA" id="ARBA00000365"/>
    </source>
</evidence>
<dbReference type="Pfam" id="PF01074">
    <property type="entry name" value="Glyco_hydro_38N"/>
    <property type="match status" value="1"/>
</dbReference>
<dbReference type="Gene3D" id="2.70.98.30">
    <property type="entry name" value="Golgi alpha-mannosidase II, domain 4"/>
    <property type="match status" value="1"/>
</dbReference>
<dbReference type="Gene3D" id="2.60.40.1360">
    <property type="match status" value="1"/>
</dbReference>
<dbReference type="PANTHER" id="PTHR11607">
    <property type="entry name" value="ALPHA-MANNOSIDASE"/>
    <property type="match status" value="1"/>
</dbReference>
<protein>
    <recommendedName>
        <fullName evidence="3 10">Alpha-mannosidase</fullName>
        <ecNumber evidence="10">3.2.1.-</ecNumber>
    </recommendedName>
</protein>
<keyword evidence="5 10" id="KW-0378">Hydrolase</keyword>
<evidence type="ECO:0000256" key="4">
    <source>
        <dbReference type="ARBA" id="ARBA00022723"/>
    </source>
</evidence>
<dbReference type="Gene3D" id="3.20.110.10">
    <property type="entry name" value="Glycoside hydrolase 38, N terminal domain"/>
    <property type="match status" value="1"/>
</dbReference>
<dbReference type="PANTHER" id="PTHR11607:SF3">
    <property type="entry name" value="LYSOSOMAL ALPHA-MANNOSIDASE"/>
    <property type="match status" value="1"/>
</dbReference>
<keyword evidence="4 10" id="KW-0479">Metal-binding</keyword>
<evidence type="ECO:0000256" key="6">
    <source>
        <dbReference type="ARBA" id="ARBA00022833"/>
    </source>
</evidence>
<evidence type="ECO:0000256" key="5">
    <source>
        <dbReference type="ARBA" id="ARBA00022801"/>
    </source>
</evidence>
<gene>
    <name evidence="12" type="ORF">PHYEVI_LOCUS2475</name>
</gene>
<comment type="cofactor">
    <cofactor evidence="10">
        <name>Zn(2+)</name>
        <dbReference type="ChEBI" id="CHEBI:29105"/>
    </cofactor>
    <text evidence="10">Binds 1 zinc ion per subunit.</text>
</comment>
<comment type="similarity">
    <text evidence="2 10">Belongs to the glycosyl hydrolase 38 family.</text>
</comment>
<sequence>MDLKLLILLIHLTIAFSNPVKDDNKLGCLVCHPVETDKINVHLIPHSHDDVGWLKTVDQYYYGMKNKIQQAGVQYIITSVYEALLENKDRRFTQVETAFFWQWWKNQDEETRKKYRSLVENGQIEMANGAWSMNDEACVNYQSTIDQFTWGLRTLSETVGDCGRPRIGWQIDPFGHSREQASLLGQLGYDAMIFSRLDHDDKDTRMNNRTMDFAWRGSQNLDNSVIFGSTFATDIYFPPSGFCWDYKCADDVIDDNPNSPDYNLGEIVEEFTDLIKHQYAKYFPTNNIIIPMGGDFQFEAAEKNFGNMDKFIKAFRTNKTDLNVFYSTPSCYVKSVHDSLDKQNDNLVVKLDDFFPYSNDNHSFWTGYFSSRPNSKRFERTGHNVLQVTKQLYAQNSILTNKTYDDNLRYLREMMGVMQHHDAITGTEKQHVASDYVRRLTKGIEDAEKDLGEIVNELLGDDLKLNLKSCHLSNISICNTEDQFIVTIYNPLAWNITHYVRLPVDKGTYEINGGEVPNDVIPAIHDFDYVPWEVGKPKGYDLVFAAKNLPPMGLQIYHVRKTSNSLPGQKQFDSSTFKLNSTSNLLETVTFNGKTYYVSQTFQMYYSANGKYDGTYTNSGAYLFRPSSSKPEELGNVEISYSVKGNVVDEVHQKWKDDNADISQIIRWYHDEDYLEFDWLIGNINLTEKSSRKFGGKEFITKFTVTDDFSNNNTFYTDSNGREMIQRKLNQRWDYTYDPTYEPVASNYYPVTSKIVMKDELKDMEVAVLNDRSQGGSSLDIFSLELMLHRRLLYDDNKGVAENLNEIEFMKPVYVRGSHYLVVGSTKGQDFNGKSTAAVERILAQKKLVQPWIGVSSINKTYEEIRKSSNLRYEGLKSSLPENVNILTFEPWSSNQYLLRLEHIMEKNEDKDLSTPTTIDLKNAFKHFNIKNMTETTLGANELLSDFNKRGRYIWVKNDKESTKSANVDDDAGITLQPMQIRTFIVELGGDEPTSFGLMLKPAASLLLFVTLLVNML</sequence>
<evidence type="ECO:0000313" key="12">
    <source>
        <dbReference type="EMBL" id="CAG9856048.1"/>
    </source>
</evidence>
<dbReference type="FunFam" id="1.20.1270.50:FF:000002">
    <property type="entry name" value="Alpha-mannosidase"/>
    <property type="match status" value="1"/>
</dbReference>
<evidence type="ECO:0000256" key="2">
    <source>
        <dbReference type="ARBA" id="ARBA00009792"/>
    </source>
</evidence>
<feature type="domain" description="Glycoside hydrolase family 38 central" evidence="11">
    <location>
        <begin position="363"/>
        <end position="440"/>
    </location>
</feature>
<dbReference type="SUPFAM" id="SSF88688">
    <property type="entry name" value="Families 57/38 glycoside transferase middle domain"/>
    <property type="match status" value="1"/>
</dbReference>
<accession>A0A9N9TD51</accession>
<keyword evidence="7" id="KW-1015">Disulfide bond</keyword>
<dbReference type="OrthoDB" id="2016903at2759"/>
<dbReference type="EC" id="3.2.1.-" evidence="10"/>
<evidence type="ECO:0000256" key="3">
    <source>
        <dbReference type="ARBA" id="ARBA00012752"/>
    </source>
</evidence>
<dbReference type="FunFam" id="3.20.110.10:FF:000001">
    <property type="entry name" value="Alpha-mannosidase"/>
    <property type="match status" value="1"/>
</dbReference>
<dbReference type="InterPro" id="IPR015341">
    <property type="entry name" value="Glyco_hydro_38_cen"/>
</dbReference>
<dbReference type="Gene3D" id="2.60.40.1180">
    <property type="entry name" value="Golgi alpha-mannosidase II"/>
    <property type="match status" value="1"/>
</dbReference>
<dbReference type="InterPro" id="IPR011682">
    <property type="entry name" value="Glyco_hydro_38_C"/>
</dbReference>
<keyword evidence="13" id="KW-1185">Reference proteome</keyword>
<evidence type="ECO:0000256" key="10">
    <source>
        <dbReference type="RuleBase" id="RU361199"/>
    </source>
</evidence>
<keyword evidence="10" id="KW-0732">Signal</keyword>
<reference evidence="12" key="1">
    <citation type="submission" date="2022-01" db="EMBL/GenBank/DDBJ databases">
        <authorList>
            <person name="King R."/>
        </authorList>
    </citation>
    <scope>NUCLEOTIDE SEQUENCE</scope>
</reference>
<evidence type="ECO:0000256" key="9">
    <source>
        <dbReference type="ARBA" id="ARBA00023295"/>
    </source>
</evidence>
<dbReference type="InterPro" id="IPR011013">
    <property type="entry name" value="Gal_mutarotase_sf_dom"/>
</dbReference>
<dbReference type="GO" id="GO:0005764">
    <property type="term" value="C:lysosome"/>
    <property type="evidence" value="ECO:0007669"/>
    <property type="project" value="TreeGrafter"/>
</dbReference>
<dbReference type="InterPro" id="IPR011330">
    <property type="entry name" value="Glyco_hydro/deAcase_b/a-brl"/>
</dbReference>
<dbReference type="Proteomes" id="UP001153712">
    <property type="component" value="Chromosome 11"/>
</dbReference>
<dbReference type="InterPro" id="IPR037094">
    <property type="entry name" value="Glyco_hydro_38_cen_sf"/>
</dbReference>
<feature type="signal peptide" evidence="10">
    <location>
        <begin position="1"/>
        <end position="17"/>
    </location>
</feature>
<name>A0A9N9TD51_PHYSR</name>
<feature type="chain" id="PRO_5040534571" description="Alpha-mannosidase" evidence="10">
    <location>
        <begin position="18"/>
        <end position="1017"/>
    </location>
</feature>
<evidence type="ECO:0000256" key="8">
    <source>
        <dbReference type="ARBA" id="ARBA00023180"/>
    </source>
</evidence>
<dbReference type="GO" id="GO:0030246">
    <property type="term" value="F:carbohydrate binding"/>
    <property type="evidence" value="ECO:0007669"/>
    <property type="project" value="InterPro"/>
</dbReference>
<dbReference type="InterPro" id="IPR027291">
    <property type="entry name" value="Glyco_hydro_38_N_sf"/>
</dbReference>
<dbReference type="AlphaFoldDB" id="A0A9N9TD51"/>
<keyword evidence="9 10" id="KW-0326">Glycosidase</keyword>
<evidence type="ECO:0000259" key="11">
    <source>
        <dbReference type="SMART" id="SM00872"/>
    </source>
</evidence>
<dbReference type="Gene3D" id="1.20.1270.50">
    <property type="entry name" value="Glycoside hydrolase family 38, central domain"/>
    <property type="match status" value="2"/>
</dbReference>
<organism evidence="12 13">
    <name type="scientific">Phyllotreta striolata</name>
    <name type="common">Striped flea beetle</name>
    <name type="synonym">Crioceris striolata</name>
    <dbReference type="NCBI Taxonomy" id="444603"/>
    <lineage>
        <taxon>Eukaryota</taxon>
        <taxon>Metazoa</taxon>
        <taxon>Ecdysozoa</taxon>
        <taxon>Arthropoda</taxon>
        <taxon>Hexapoda</taxon>
        <taxon>Insecta</taxon>
        <taxon>Pterygota</taxon>
        <taxon>Neoptera</taxon>
        <taxon>Endopterygota</taxon>
        <taxon>Coleoptera</taxon>
        <taxon>Polyphaga</taxon>
        <taxon>Cucujiformia</taxon>
        <taxon>Chrysomeloidea</taxon>
        <taxon>Chrysomelidae</taxon>
        <taxon>Galerucinae</taxon>
        <taxon>Alticini</taxon>
        <taxon>Phyllotreta</taxon>
    </lineage>
</organism>
<dbReference type="GO" id="GO:0006013">
    <property type="term" value="P:mannose metabolic process"/>
    <property type="evidence" value="ECO:0007669"/>
    <property type="project" value="InterPro"/>
</dbReference>
<dbReference type="InterPro" id="IPR041147">
    <property type="entry name" value="GH38_C"/>
</dbReference>
<dbReference type="SUPFAM" id="SSF74650">
    <property type="entry name" value="Galactose mutarotase-like"/>
    <property type="match status" value="1"/>
</dbReference>
<dbReference type="GO" id="GO:0046872">
    <property type="term" value="F:metal ion binding"/>
    <property type="evidence" value="ECO:0007669"/>
    <property type="project" value="UniProtKB-KW"/>
</dbReference>
<dbReference type="CDD" id="cd10810">
    <property type="entry name" value="GH38N_AMII_LAM_like"/>
    <property type="match status" value="1"/>
</dbReference>
<dbReference type="GO" id="GO:0004559">
    <property type="term" value="F:alpha-mannosidase activity"/>
    <property type="evidence" value="ECO:0007669"/>
    <property type="project" value="UniProtKB-EC"/>
</dbReference>
<evidence type="ECO:0000313" key="13">
    <source>
        <dbReference type="Proteomes" id="UP001153712"/>
    </source>
</evidence>